<protein>
    <submittedName>
        <fullName evidence="8">Uncharacterized protein</fullName>
    </submittedName>
</protein>
<keyword evidence="3" id="KW-0436">Ligase</keyword>
<dbReference type="PANTHER" id="PTHR48048">
    <property type="entry name" value="GLYCOSYLTRANSFERASE"/>
    <property type="match status" value="1"/>
</dbReference>
<dbReference type="GO" id="GO:0004329">
    <property type="term" value="F:formate-tetrahydrofolate ligase activity"/>
    <property type="evidence" value="ECO:0007669"/>
    <property type="project" value="InterPro"/>
</dbReference>
<keyword evidence="5" id="KW-0808">Transferase</keyword>
<dbReference type="SUPFAM" id="SSF53756">
    <property type="entry name" value="UDP-Glycosyltransferase/glycogen phosphorylase"/>
    <property type="match status" value="1"/>
</dbReference>
<evidence type="ECO:0000256" key="1">
    <source>
        <dbReference type="ARBA" id="ARBA00009995"/>
    </source>
</evidence>
<dbReference type="AlphaFoldDB" id="A0AAE0A7S5"/>
<evidence type="ECO:0000313" key="9">
    <source>
        <dbReference type="Proteomes" id="UP001281410"/>
    </source>
</evidence>
<keyword evidence="7" id="KW-0067">ATP-binding</keyword>
<keyword evidence="4" id="KW-0328">Glycosyltransferase</keyword>
<dbReference type="InterPro" id="IPR000559">
    <property type="entry name" value="Formate_THF_ligase"/>
</dbReference>
<dbReference type="InterPro" id="IPR050481">
    <property type="entry name" value="UDP-glycosyltransf_plant"/>
</dbReference>
<dbReference type="GO" id="GO:0035251">
    <property type="term" value="F:UDP-glucosyltransferase activity"/>
    <property type="evidence" value="ECO:0007669"/>
    <property type="project" value="InterPro"/>
</dbReference>
<dbReference type="Pfam" id="PF01268">
    <property type="entry name" value="FTHFS"/>
    <property type="match status" value="1"/>
</dbReference>
<evidence type="ECO:0000256" key="6">
    <source>
        <dbReference type="ARBA" id="ARBA00022741"/>
    </source>
</evidence>
<dbReference type="Pfam" id="PF00201">
    <property type="entry name" value="UDPGT"/>
    <property type="match status" value="1"/>
</dbReference>
<evidence type="ECO:0000256" key="4">
    <source>
        <dbReference type="ARBA" id="ARBA00022676"/>
    </source>
</evidence>
<keyword evidence="2" id="KW-0554">One-carbon metabolism</keyword>
<proteinExistence type="inferred from homology"/>
<dbReference type="GO" id="GO:0006730">
    <property type="term" value="P:one-carbon metabolic process"/>
    <property type="evidence" value="ECO:0007669"/>
    <property type="project" value="UniProtKB-KW"/>
</dbReference>
<dbReference type="SUPFAM" id="SSF52540">
    <property type="entry name" value="P-loop containing nucleoside triphosphate hydrolases"/>
    <property type="match status" value="1"/>
</dbReference>
<dbReference type="InterPro" id="IPR002213">
    <property type="entry name" value="UDP_glucos_trans"/>
</dbReference>
<evidence type="ECO:0000256" key="7">
    <source>
        <dbReference type="ARBA" id="ARBA00022840"/>
    </source>
</evidence>
<dbReference type="Gene3D" id="3.40.50.300">
    <property type="entry name" value="P-loop containing nucleotide triphosphate hydrolases"/>
    <property type="match status" value="1"/>
</dbReference>
<evidence type="ECO:0000313" key="8">
    <source>
        <dbReference type="EMBL" id="KAK3204933.1"/>
    </source>
</evidence>
<evidence type="ECO:0000256" key="5">
    <source>
        <dbReference type="ARBA" id="ARBA00022679"/>
    </source>
</evidence>
<reference evidence="8" key="1">
    <citation type="journal article" date="2023" name="Plant J.">
        <title>Genome sequences and population genomics provide insights into the demographic history, inbreeding, and mutation load of two 'living fossil' tree species of Dipteronia.</title>
        <authorList>
            <person name="Feng Y."/>
            <person name="Comes H.P."/>
            <person name="Chen J."/>
            <person name="Zhu S."/>
            <person name="Lu R."/>
            <person name="Zhang X."/>
            <person name="Li P."/>
            <person name="Qiu J."/>
            <person name="Olsen K.M."/>
            <person name="Qiu Y."/>
        </authorList>
    </citation>
    <scope>NUCLEOTIDE SEQUENCE</scope>
    <source>
        <strain evidence="8">NBL</strain>
    </source>
</reference>
<dbReference type="Proteomes" id="UP001281410">
    <property type="component" value="Unassembled WGS sequence"/>
</dbReference>
<comment type="similarity">
    <text evidence="1">Belongs to the UDP-glycosyltransferase family.</text>
</comment>
<sequence>MERNQNHGTLVINNWVDQDEVLSHKAVGGFVGHSGWNSMVEAAWHVIAVVAQPSNATGGFASFGKGIRLGITLTSFPGMMQVVTCLRQPSQGPTFGIKGGVAGGSYSQVISMDEFNLHLT</sequence>
<evidence type="ECO:0000256" key="3">
    <source>
        <dbReference type="ARBA" id="ARBA00022598"/>
    </source>
</evidence>
<evidence type="ECO:0000256" key="2">
    <source>
        <dbReference type="ARBA" id="ARBA00022563"/>
    </source>
</evidence>
<dbReference type="Gene3D" id="3.40.50.2000">
    <property type="entry name" value="Glycogen Phosphorylase B"/>
    <property type="match status" value="1"/>
</dbReference>
<organism evidence="8 9">
    <name type="scientific">Dipteronia sinensis</name>
    <dbReference type="NCBI Taxonomy" id="43782"/>
    <lineage>
        <taxon>Eukaryota</taxon>
        <taxon>Viridiplantae</taxon>
        <taxon>Streptophyta</taxon>
        <taxon>Embryophyta</taxon>
        <taxon>Tracheophyta</taxon>
        <taxon>Spermatophyta</taxon>
        <taxon>Magnoliopsida</taxon>
        <taxon>eudicotyledons</taxon>
        <taxon>Gunneridae</taxon>
        <taxon>Pentapetalae</taxon>
        <taxon>rosids</taxon>
        <taxon>malvids</taxon>
        <taxon>Sapindales</taxon>
        <taxon>Sapindaceae</taxon>
        <taxon>Hippocastanoideae</taxon>
        <taxon>Acereae</taxon>
        <taxon>Dipteronia</taxon>
    </lineage>
</organism>
<dbReference type="InterPro" id="IPR027417">
    <property type="entry name" value="P-loop_NTPase"/>
</dbReference>
<comment type="caution">
    <text evidence="8">The sequence shown here is derived from an EMBL/GenBank/DDBJ whole genome shotgun (WGS) entry which is preliminary data.</text>
</comment>
<keyword evidence="6" id="KW-0547">Nucleotide-binding</keyword>
<dbReference type="GO" id="GO:0005524">
    <property type="term" value="F:ATP binding"/>
    <property type="evidence" value="ECO:0007669"/>
    <property type="project" value="UniProtKB-KW"/>
</dbReference>
<accession>A0AAE0A7S5</accession>
<gene>
    <name evidence="8" type="ORF">Dsin_018979</name>
</gene>
<keyword evidence="9" id="KW-1185">Reference proteome</keyword>
<name>A0AAE0A7S5_9ROSI</name>
<dbReference type="PANTHER" id="PTHR48048:SF76">
    <property type="entry name" value="UDP-GLYCOSYLTRANSFERASE 708D1-LIKE"/>
    <property type="match status" value="1"/>
</dbReference>
<dbReference type="EMBL" id="JANJYJ010000006">
    <property type="protein sequence ID" value="KAK3204933.1"/>
    <property type="molecule type" value="Genomic_DNA"/>
</dbReference>